<evidence type="ECO:0008006" key="3">
    <source>
        <dbReference type="Google" id="ProtNLM"/>
    </source>
</evidence>
<reference evidence="2" key="1">
    <citation type="submission" date="2018-03" db="EMBL/GenBank/DDBJ databases">
        <authorList>
            <person name="Zecchin S."/>
        </authorList>
    </citation>
    <scope>NUCLEOTIDE SEQUENCE [LARGE SCALE GENOMIC DNA]</scope>
</reference>
<protein>
    <recommendedName>
        <fullName evidence="3">Calpastatin</fullName>
    </recommendedName>
</protein>
<dbReference type="EMBL" id="OUUY01000086">
    <property type="protein sequence ID" value="SPQ01012.1"/>
    <property type="molecule type" value="Genomic_DNA"/>
</dbReference>
<dbReference type="Pfam" id="PF08837">
    <property type="entry name" value="DUF1810"/>
    <property type="match status" value="1"/>
</dbReference>
<dbReference type="InterPro" id="IPR036287">
    <property type="entry name" value="Rv1873-like_sf"/>
</dbReference>
<dbReference type="OrthoDB" id="9801870at2"/>
<dbReference type="PIRSF" id="PIRSF008546">
    <property type="entry name" value="UCP008546"/>
    <property type="match status" value="1"/>
</dbReference>
<dbReference type="SUPFAM" id="SSF140736">
    <property type="entry name" value="Rv1873-like"/>
    <property type="match status" value="1"/>
</dbReference>
<proteinExistence type="predicted"/>
<dbReference type="Gene3D" id="1.25.40.380">
    <property type="entry name" value="Protein of unknown function DUF1810"/>
    <property type="match status" value="1"/>
</dbReference>
<keyword evidence="2" id="KW-1185">Reference proteome</keyword>
<gene>
    <name evidence="1" type="ORF">NBG4_40052</name>
</gene>
<name>A0A2U3QHX4_9BACT</name>
<accession>A0A2U3QHX4</accession>
<organism evidence="1 2">
    <name type="scientific">Candidatus Sulfobium mesophilum</name>
    <dbReference type="NCBI Taxonomy" id="2016548"/>
    <lineage>
        <taxon>Bacteria</taxon>
        <taxon>Pseudomonadati</taxon>
        <taxon>Nitrospirota</taxon>
        <taxon>Nitrospiria</taxon>
        <taxon>Nitrospirales</taxon>
        <taxon>Nitrospiraceae</taxon>
        <taxon>Candidatus Sulfobium</taxon>
    </lineage>
</organism>
<evidence type="ECO:0000313" key="2">
    <source>
        <dbReference type="Proteomes" id="UP000245125"/>
    </source>
</evidence>
<sequence>MKADDPYDLNRFLSAQEGVYERALAELKAGQKRTHWMWFIFPQINGLGYSPTTKRYSIKSLEEARQYLNHPVLGKRLLECTEAVVALKSGTVSEIFGYPDDIKFKSSMTLFEKIAGSDSVFSAALDKYCQGERDAATLSLSEKPIFQTGK</sequence>
<dbReference type="Proteomes" id="UP000245125">
    <property type="component" value="Unassembled WGS sequence"/>
</dbReference>
<evidence type="ECO:0000313" key="1">
    <source>
        <dbReference type="EMBL" id="SPQ01012.1"/>
    </source>
</evidence>
<dbReference type="InterPro" id="IPR014937">
    <property type="entry name" value="DUF1810"/>
</dbReference>
<dbReference type="AlphaFoldDB" id="A0A2U3QHX4"/>